<dbReference type="EMBL" id="VZRB01000033">
    <property type="protein sequence ID" value="KAB1141254.1"/>
    <property type="molecule type" value="Genomic_DNA"/>
</dbReference>
<dbReference type="AlphaFoldDB" id="A0A6H9USA8"/>
<dbReference type="RefSeq" id="WP_150955487.1">
    <property type="nucleotide sequence ID" value="NZ_VZRB01000033.1"/>
</dbReference>
<evidence type="ECO:0000313" key="1">
    <source>
        <dbReference type="EMBL" id="KAB1141254.1"/>
    </source>
</evidence>
<keyword evidence="2" id="KW-1185">Reference proteome</keyword>
<protein>
    <submittedName>
        <fullName evidence="1">Uncharacterized protein</fullName>
    </submittedName>
</protein>
<comment type="caution">
    <text evidence="1">The sequence shown here is derived from an EMBL/GenBank/DDBJ whole genome shotgun (WGS) entry which is preliminary data.</text>
</comment>
<sequence>MSRILGSSRKKLGLGVAAACTVSLTDSLLFPATSPAETADSPIVAMRAHQTVPPPGPARFD</sequence>
<organism evidence="1 2">
    <name type="scientific">Streptomyces luteolifulvus</name>
    <dbReference type="NCBI Taxonomy" id="2615112"/>
    <lineage>
        <taxon>Bacteria</taxon>
        <taxon>Bacillati</taxon>
        <taxon>Actinomycetota</taxon>
        <taxon>Actinomycetes</taxon>
        <taxon>Kitasatosporales</taxon>
        <taxon>Streptomycetaceae</taxon>
        <taxon>Streptomyces</taxon>
    </lineage>
</organism>
<reference evidence="1 2" key="1">
    <citation type="submission" date="2019-09" db="EMBL/GenBank/DDBJ databases">
        <title>Screening of Novel Bioactive Compounds from Soil-Associated.</title>
        <authorList>
            <person name="Zhao S."/>
        </authorList>
    </citation>
    <scope>NUCLEOTIDE SEQUENCE [LARGE SCALE GENOMIC DNA]</scope>
    <source>
        <strain evidence="1 2">HIT-DPA4</strain>
    </source>
</reference>
<proteinExistence type="predicted"/>
<evidence type="ECO:0000313" key="2">
    <source>
        <dbReference type="Proteomes" id="UP000442707"/>
    </source>
</evidence>
<name>A0A6H9USA8_9ACTN</name>
<dbReference type="Proteomes" id="UP000442707">
    <property type="component" value="Unassembled WGS sequence"/>
</dbReference>
<gene>
    <name evidence="1" type="ORF">F7R91_33045</name>
</gene>
<accession>A0A6H9USA8</accession>